<reference evidence="2" key="1">
    <citation type="journal article" date="2014" name="PLoS ONE">
        <title>The genome and linkage map of the northern pike (Esox lucius): conserved synteny revealed between the salmonid sister group and the Neoteleostei.</title>
        <authorList>
            <person name="Rondeau E.B."/>
            <person name="Minkley D.R."/>
            <person name="Leong J.S."/>
            <person name="Messmer A.M."/>
            <person name="Jantzen J.R."/>
            <person name="von Schalburg K.R."/>
            <person name="Lemon C."/>
            <person name="Bird N.H."/>
            <person name="Koop B.F."/>
        </authorList>
    </citation>
    <scope>NUCLEOTIDE SEQUENCE</scope>
</reference>
<reference evidence="1" key="2">
    <citation type="submission" date="2020-02" db="EMBL/GenBank/DDBJ databases">
        <title>Esox lucius (northern pike) genome, fEsoLuc1, primary haplotype.</title>
        <authorList>
            <person name="Myers G."/>
            <person name="Karagic N."/>
            <person name="Meyer A."/>
            <person name="Pippel M."/>
            <person name="Reichard M."/>
            <person name="Winkler S."/>
            <person name="Tracey A."/>
            <person name="Sims Y."/>
            <person name="Howe K."/>
            <person name="Rhie A."/>
            <person name="Formenti G."/>
            <person name="Durbin R."/>
            <person name="Fedrigo O."/>
            <person name="Jarvis E.D."/>
        </authorList>
    </citation>
    <scope>NUCLEOTIDE SEQUENCE [LARGE SCALE GENOMIC DNA]</scope>
</reference>
<dbReference type="AlphaFoldDB" id="A0A6Q2YAU1"/>
<accession>A0A6Q2YAU1</accession>
<dbReference type="Proteomes" id="UP000265140">
    <property type="component" value="Chromosome 13"/>
</dbReference>
<proteinExistence type="predicted"/>
<dbReference type="GeneTree" id="ENSGT01150000287467"/>
<dbReference type="Ensembl" id="ENSELUT00000082572.2">
    <property type="protein sequence ID" value="ENSELUP00000062521.2"/>
    <property type="gene ID" value="ENSELUG00000024729.2"/>
</dbReference>
<evidence type="ECO:0000313" key="2">
    <source>
        <dbReference type="Proteomes" id="UP000265140"/>
    </source>
</evidence>
<protein>
    <submittedName>
        <fullName evidence="1">Uncharacterized protein</fullName>
    </submittedName>
</protein>
<keyword evidence="2" id="KW-1185">Reference proteome</keyword>
<reference evidence="1" key="3">
    <citation type="submission" date="2025-08" db="UniProtKB">
        <authorList>
            <consortium name="Ensembl"/>
        </authorList>
    </citation>
    <scope>IDENTIFICATION</scope>
</reference>
<dbReference type="InParanoid" id="A0A6Q2YAU1"/>
<reference evidence="1" key="4">
    <citation type="submission" date="2025-09" db="UniProtKB">
        <authorList>
            <consortium name="Ensembl"/>
        </authorList>
    </citation>
    <scope>IDENTIFICATION</scope>
</reference>
<organism evidence="1 2">
    <name type="scientific">Esox lucius</name>
    <name type="common">Northern pike</name>
    <dbReference type="NCBI Taxonomy" id="8010"/>
    <lineage>
        <taxon>Eukaryota</taxon>
        <taxon>Metazoa</taxon>
        <taxon>Chordata</taxon>
        <taxon>Craniata</taxon>
        <taxon>Vertebrata</taxon>
        <taxon>Euteleostomi</taxon>
        <taxon>Actinopterygii</taxon>
        <taxon>Neopterygii</taxon>
        <taxon>Teleostei</taxon>
        <taxon>Protacanthopterygii</taxon>
        <taxon>Esociformes</taxon>
        <taxon>Esocidae</taxon>
        <taxon>Esox</taxon>
    </lineage>
</organism>
<sequence length="103" mass="11410">MARPRGKLNARITLPRASRPVLMWTESLRRMPVFPVRAARSDPARSTTWSLEQQRLERSFICVGPVCRRALPACRTLSNSSAEVVTASLPSTSDATRGLTQDS</sequence>
<evidence type="ECO:0000313" key="1">
    <source>
        <dbReference type="Ensembl" id="ENSELUP00000062521.2"/>
    </source>
</evidence>
<name>A0A6Q2YAU1_ESOLU</name>